<evidence type="ECO:0000313" key="3">
    <source>
        <dbReference type="Proteomes" id="UP000180043"/>
    </source>
</evidence>
<feature type="region of interest" description="Disordered" evidence="1">
    <location>
        <begin position="1"/>
        <end position="21"/>
    </location>
</feature>
<organism evidence="2 3">
    <name type="scientific">Mycobacteroides chelonae</name>
    <name type="common">Mycobacterium chelonae</name>
    <dbReference type="NCBI Taxonomy" id="1774"/>
    <lineage>
        <taxon>Bacteria</taxon>
        <taxon>Bacillati</taxon>
        <taxon>Actinomycetota</taxon>
        <taxon>Actinomycetes</taxon>
        <taxon>Mycobacteriales</taxon>
        <taxon>Mycobacteriaceae</taxon>
        <taxon>Mycobacteroides</taxon>
    </lineage>
</organism>
<dbReference type="EMBL" id="MLIQ01000042">
    <property type="protein sequence ID" value="OHU47304.1"/>
    <property type="molecule type" value="Genomic_DNA"/>
</dbReference>
<comment type="caution">
    <text evidence="2">The sequence shown here is derived from an EMBL/GenBank/DDBJ whole genome shotgun (WGS) entry which is preliminary data.</text>
</comment>
<protein>
    <submittedName>
        <fullName evidence="2">Uncharacterized protein</fullName>
    </submittedName>
</protein>
<evidence type="ECO:0000313" key="2">
    <source>
        <dbReference type="EMBL" id="OHU47304.1"/>
    </source>
</evidence>
<sequence length="103" mass="10911">MSNDNPGRPTGAGASPDGRHGTWVPVNYVPELAHIHLGALAALLVAEGALVAACGYTEDPHTLDVLWPEEQPGSPQAVIDSVKGWSLTEIVHRTCAPNRPQTR</sequence>
<proteinExistence type="predicted"/>
<accession>A0A1S1LL33</accession>
<dbReference type="AlphaFoldDB" id="A0A1S1LL33"/>
<dbReference type="RefSeq" id="WP_070947923.1">
    <property type="nucleotide sequence ID" value="NZ_MLIQ01000042.1"/>
</dbReference>
<dbReference type="Proteomes" id="UP000180043">
    <property type="component" value="Unassembled WGS sequence"/>
</dbReference>
<evidence type="ECO:0000256" key="1">
    <source>
        <dbReference type="SAM" id="MobiDB-lite"/>
    </source>
</evidence>
<gene>
    <name evidence="2" type="ORF">BKG82_27010</name>
</gene>
<name>A0A1S1LL33_MYCCH</name>
<reference evidence="2 3" key="1">
    <citation type="submission" date="2016-10" db="EMBL/GenBank/DDBJ databases">
        <title>Evaluation of Human, Veterinary and Environmental Mycobacterium chelonae Isolates by Core Genome Phylogenomic Analysis, Targeted Gene Comparison, and Anti-microbial Susceptibility Patterns: A Tale of Mistaken Identities.</title>
        <authorList>
            <person name="Fogelson S.B."/>
            <person name="Camus A.C."/>
            <person name="Lorenz W."/>
            <person name="Vasireddy R."/>
            <person name="Vasireddy S."/>
            <person name="Smith T."/>
            <person name="Brown-Elliott B.A."/>
            <person name="Wallace R.J.Jr."/>
            <person name="Hasan N.A."/>
            <person name="Reischl U."/>
            <person name="Sanchez S."/>
        </authorList>
    </citation>
    <scope>NUCLEOTIDE SEQUENCE [LARGE SCALE GENOMIC DNA]</scope>
    <source>
        <strain evidence="2 3">15515</strain>
    </source>
</reference>